<sequence length="34" mass="3380">QQSHRRPEGSARPAGNGGNGARPAGGPRAALLSK</sequence>
<organism evidence="2 3">
    <name type="scientific">Achromobacter arsenitoxydans SY8</name>
    <dbReference type="NCBI Taxonomy" id="477184"/>
    <lineage>
        <taxon>Bacteria</taxon>
        <taxon>Pseudomonadati</taxon>
        <taxon>Pseudomonadota</taxon>
        <taxon>Betaproteobacteria</taxon>
        <taxon>Burkholderiales</taxon>
        <taxon>Alcaligenaceae</taxon>
        <taxon>Achromobacter</taxon>
    </lineage>
</organism>
<evidence type="ECO:0000313" key="2">
    <source>
        <dbReference type="EMBL" id="EHK67160.1"/>
    </source>
</evidence>
<reference evidence="2 3" key="1">
    <citation type="journal article" date="2012" name="J. Bacteriol.">
        <title>Genome sequence of the highly efficient arsenite-oxidizing bacterium Achromobacter arsenitoxydans SY8.</title>
        <authorList>
            <person name="Li X."/>
            <person name="Hu Y."/>
            <person name="Gong J."/>
            <person name="Lin Y."/>
            <person name="Johnstone L."/>
            <person name="Rensing C."/>
            <person name="Wang G."/>
        </authorList>
    </citation>
    <scope>NUCLEOTIDE SEQUENCE [LARGE SCALE GENOMIC DNA]</scope>
    <source>
        <strain evidence="2 3">SY8</strain>
    </source>
</reference>
<evidence type="ECO:0000256" key="1">
    <source>
        <dbReference type="SAM" id="MobiDB-lite"/>
    </source>
</evidence>
<dbReference type="Proteomes" id="UP000003113">
    <property type="component" value="Unassembled WGS sequence"/>
</dbReference>
<keyword evidence="3" id="KW-1185">Reference proteome</keyword>
<feature type="non-terminal residue" evidence="2">
    <location>
        <position position="1"/>
    </location>
</feature>
<proteinExistence type="predicted"/>
<evidence type="ECO:0000313" key="3">
    <source>
        <dbReference type="Proteomes" id="UP000003113"/>
    </source>
</evidence>
<comment type="caution">
    <text evidence="2">The sequence shown here is derived from an EMBL/GenBank/DDBJ whole genome shotgun (WGS) entry which is preliminary data.</text>
</comment>
<dbReference type="AlphaFoldDB" id="H0F3K4"/>
<protein>
    <submittedName>
        <fullName evidence="2">Uncharacterized protein</fullName>
    </submittedName>
</protein>
<gene>
    <name evidence="2" type="ORF">KYC_06726</name>
</gene>
<name>H0F3K4_9BURK</name>
<accession>H0F3K4</accession>
<feature type="compositionally biased region" description="Low complexity" evidence="1">
    <location>
        <begin position="21"/>
        <end position="34"/>
    </location>
</feature>
<feature type="region of interest" description="Disordered" evidence="1">
    <location>
        <begin position="1"/>
        <end position="34"/>
    </location>
</feature>
<dbReference type="EMBL" id="AGUF01000030">
    <property type="protein sequence ID" value="EHK67160.1"/>
    <property type="molecule type" value="Genomic_DNA"/>
</dbReference>